<comment type="caution">
    <text evidence="1">The sequence shown here is derived from an EMBL/GenBank/DDBJ whole genome shotgun (WGS) entry which is preliminary data.</text>
</comment>
<evidence type="ECO:0000313" key="1">
    <source>
        <dbReference type="EMBL" id="KAF2870386.1"/>
    </source>
</evidence>
<dbReference type="SUPFAM" id="SSF54909">
    <property type="entry name" value="Dimeric alpha+beta barrel"/>
    <property type="match status" value="1"/>
</dbReference>
<dbReference type="EMBL" id="JAADJZ010000014">
    <property type="protein sequence ID" value="KAF2870386.1"/>
    <property type="molecule type" value="Genomic_DNA"/>
</dbReference>
<sequence length="209" mass="23296">MPITELVVVYVKPEIAKQANAGLLDASRALDNTPGCHSVRVGHVLRQDGKDIESEYRTVFGVEWDKPESYHAFAHSEPYKEFVPTLLPWVTEKPSPGLFQSCPGYARSNDALDGAITQIFLATPTGDRDEIIDAWGRLIQGLKQERETLHDWNGWGIEGVDGTWAGILRWSTVEESDEVSKSKVVEELKAAGKLEEFVVKFTQTVKNVV</sequence>
<dbReference type="Proteomes" id="UP000481861">
    <property type="component" value="Unassembled WGS sequence"/>
</dbReference>
<organism evidence="1 2">
    <name type="scientific">Massariosphaeria phaeospora</name>
    <dbReference type="NCBI Taxonomy" id="100035"/>
    <lineage>
        <taxon>Eukaryota</taxon>
        <taxon>Fungi</taxon>
        <taxon>Dikarya</taxon>
        <taxon>Ascomycota</taxon>
        <taxon>Pezizomycotina</taxon>
        <taxon>Dothideomycetes</taxon>
        <taxon>Pleosporomycetidae</taxon>
        <taxon>Pleosporales</taxon>
        <taxon>Pleosporales incertae sedis</taxon>
        <taxon>Massariosphaeria</taxon>
    </lineage>
</organism>
<protein>
    <recommendedName>
        <fullName evidence="3">ABM domain-containing protein</fullName>
    </recommendedName>
</protein>
<dbReference type="InterPro" id="IPR011008">
    <property type="entry name" value="Dimeric_a/b-barrel"/>
</dbReference>
<name>A0A7C8I6A8_9PLEO</name>
<accession>A0A7C8I6A8</accession>
<keyword evidence="2" id="KW-1185">Reference proteome</keyword>
<reference evidence="1 2" key="1">
    <citation type="submission" date="2020-01" db="EMBL/GenBank/DDBJ databases">
        <authorList>
            <consortium name="DOE Joint Genome Institute"/>
            <person name="Haridas S."/>
            <person name="Albert R."/>
            <person name="Binder M."/>
            <person name="Bloem J."/>
            <person name="Labutti K."/>
            <person name="Salamov A."/>
            <person name="Andreopoulos B."/>
            <person name="Baker S.E."/>
            <person name="Barry K."/>
            <person name="Bills G."/>
            <person name="Bluhm B.H."/>
            <person name="Cannon C."/>
            <person name="Castanera R."/>
            <person name="Culley D.E."/>
            <person name="Daum C."/>
            <person name="Ezra D."/>
            <person name="Gonzalez J.B."/>
            <person name="Henrissat B."/>
            <person name="Kuo A."/>
            <person name="Liang C."/>
            <person name="Lipzen A."/>
            <person name="Lutzoni F."/>
            <person name="Magnuson J."/>
            <person name="Mondo S."/>
            <person name="Nolan M."/>
            <person name="Ohm R."/>
            <person name="Pangilinan J."/>
            <person name="Park H.-J.H."/>
            <person name="Ramirez L."/>
            <person name="Alfaro M."/>
            <person name="Sun H."/>
            <person name="Tritt A."/>
            <person name="Yoshinaga Y."/>
            <person name="Zwiers L.-H.L."/>
            <person name="Turgeon B.G."/>
            <person name="Goodwin S.B."/>
            <person name="Spatafora J.W."/>
            <person name="Crous P.W."/>
            <person name="Grigoriev I.V."/>
        </authorList>
    </citation>
    <scope>NUCLEOTIDE SEQUENCE [LARGE SCALE GENOMIC DNA]</scope>
    <source>
        <strain evidence="1 2">CBS 611.86</strain>
    </source>
</reference>
<proteinExistence type="predicted"/>
<dbReference type="Gene3D" id="3.30.70.100">
    <property type="match status" value="1"/>
</dbReference>
<dbReference type="OrthoDB" id="4425169at2759"/>
<evidence type="ECO:0008006" key="3">
    <source>
        <dbReference type="Google" id="ProtNLM"/>
    </source>
</evidence>
<gene>
    <name evidence="1" type="ORF">BDV95DRAFT_608384</name>
</gene>
<evidence type="ECO:0000313" key="2">
    <source>
        <dbReference type="Proteomes" id="UP000481861"/>
    </source>
</evidence>
<dbReference type="AlphaFoldDB" id="A0A7C8I6A8"/>